<dbReference type="Proteomes" id="UP001500064">
    <property type="component" value="Unassembled WGS sequence"/>
</dbReference>
<sequence>MKPALQTDGPVGATAAGAEVMSASHAGTSALLARGEPAPDPLGRTRRAGLADLVMGYLRSFEAAARSGRDPVFRR</sequence>
<organism evidence="1 2">
    <name type="scientific">Nonomuraea maheshkhaliensis</name>
    <dbReference type="NCBI Taxonomy" id="419590"/>
    <lineage>
        <taxon>Bacteria</taxon>
        <taxon>Bacillati</taxon>
        <taxon>Actinomycetota</taxon>
        <taxon>Actinomycetes</taxon>
        <taxon>Streptosporangiales</taxon>
        <taxon>Streptosporangiaceae</taxon>
        <taxon>Nonomuraea</taxon>
    </lineage>
</organism>
<proteinExistence type="predicted"/>
<dbReference type="EMBL" id="BAAAMU010000040">
    <property type="protein sequence ID" value="GAA1648968.1"/>
    <property type="molecule type" value="Genomic_DNA"/>
</dbReference>
<gene>
    <name evidence="1" type="ORF">GCM10009733_052630</name>
</gene>
<protein>
    <submittedName>
        <fullName evidence="1">Uncharacterized protein</fullName>
    </submittedName>
</protein>
<evidence type="ECO:0000313" key="2">
    <source>
        <dbReference type="Proteomes" id="UP001500064"/>
    </source>
</evidence>
<reference evidence="1 2" key="1">
    <citation type="journal article" date="2019" name="Int. J. Syst. Evol. Microbiol.">
        <title>The Global Catalogue of Microorganisms (GCM) 10K type strain sequencing project: providing services to taxonomists for standard genome sequencing and annotation.</title>
        <authorList>
            <consortium name="The Broad Institute Genomics Platform"/>
            <consortium name="The Broad Institute Genome Sequencing Center for Infectious Disease"/>
            <person name="Wu L."/>
            <person name="Ma J."/>
        </authorList>
    </citation>
    <scope>NUCLEOTIDE SEQUENCE [LARGE SCALE GENOMIC DNA]</scope>
    <source>
        <strain evidence="1 2">JCM 13929</strain>
    </source>
</reference>
<comment type="caution">
    <text evidence="1">The sequence shown here is derived from an EMBL/GenBank/DDBJ whole genome shotgun (WGS) entry which is preliminary data.</text>
</comment>
<dbReference type="RefSeq" id="WP_346108893.1">
    <property type="nucleotide sequence ID" value="NZ_BAAAMU010000040.1"/>
</dbReference>
<accession>A0ABN2FIY8</accession>
<evidence type="ECO:0000313" key="1">
    <source>
        <dbReference type="EMBL" id="GAA1648968.1"/>
    </source>
</evidence>
<keyword evidence="2" id="KW-1185">Reference proteome</keyword>
<name>A0ABN2FIY8_9ACTN</name>